<dbReference type="Pfam" id="PF00265">
    <property type="entry name" value="TK"/>
    <property type="match status" value="1"/>
</dbReference>
<evidence type="ECO:0000256" key="8">
    <source>
        <dbReference type="PIRSR" id="PIRSR035805-1"/>
    </source>
</evidence>
<feature type="active site" description="Proton acceptor" evidence="8">
    <location>
        <position position="91"/>
    </location>
</feature>
<dbReference type="SUPFAM" id="SSF57716">
    <property type="entry name" value="Glucocorticoid receptor-like (DNA-binding domain)"/>
    <property type="match status" value="1"/>
</dbReference>
<organism evidence="12">
    <name type="scientific">Clostridium botulinum B str. Osaka05</name>
    <dbReference type="NCBI Taxonomy" id="1407017"/>
    <lineage>
        <taxon>Bacteria</taxon>
        <taxon>Bacillati</taxon>
        <taxon>Bacillota</taxon>
        <taxon>Clostridia</taxon>
        <taxon>Eubacteriales</taxon>
        <taxon>Clostridiaceae</taxon>
        <taxon>Clostridium</taxon>
    </lineage>
</organism>
<dbReference type="GO" id="GO:0046104">
    <property type="term" value="P:thymidine metabolic process"/>
    <property type="evidence" value="ECO:0007669"/>
    <property type="project" value="TreeGrafter"/>
</dbReference>
<dbReference type="HOGENOM" id="CLU_064400_2_1_9"/>
<keyword evidence="6 10" id="KW-0418">Kinase</keyword>
<feature type="binding site" evidence="9">
    <location>
        <position position="186"/>
    </location>
    <ligand>
        <name>substrate</name>
    </ligand>
</feature>
<dbReference type="Gene3D" id="3.30.60.20">
    <property type="match status" value="1"/>
</dbReference>
<evidence type="ECO:0000256" key="1">
    <source>
        <dbReference type="ARBA" id="ARBA00007587"/>
    </source>
</evidence>
<proteinExistence type="inferred from homology"/>
<dbReference type="GO" id="GO:0005524">
    <property type="term" value="F:ATP binding"/>
    <property type="evidence" value="ECO:0007669"/>
    <property type="project" value="UniProtKB-KW"/>
</dbReference>
<comment type="similarity">
    <text evidence="1 11">Belongs to the thymidine kinase family.</text>
</comment>
<evidence type="ECO:0000256" key="9">
    <source>
        <dbReference type="PIRSR" id="PIRSR035805-2"/>
    </source>
</evidence>
<dbReference type="RefSeq" id="WP_242831566.1">
    <property type="nucleotide sequence ID" value="NZ_BA000058.1"/>
</dbReference>
<reference evidence="12" key="1">
    <citation type="submission" date="2013-10" db="EMBL/GenBank/DDBJ databases">
        <title>Draft genome sequence of Clostridium botulinum type B strain Osaka05.</title>
        <authorList>
            <person name="Sakaguchi Y."/>
            <person name="Hosomi K."/>
            <person name="Uchiyama J."/>
            <person name="Ogura Y."/>
            <person name="Sakaguchi M."/>
            <person name="Kohda T."/>
            <person name="Mukamoto M."/>
            <person name="Misawa N."/>
            <person name="Matsuzaki S."/>
            <person name="Hayashi T."/>
            <person name="Kozaki S."/>
        </authorList>
    </citation>
    <scope>NUCLEOTIDE SEQUENCE</scope>
    <source>
        <strain evidence="12">Osaka05</strain>
    </source>
</reference>
<evidence type="ECO:0000256" key="6">
    <source>
        <dbReference type="ARBA" id="ARBA00022777"/>
    </source>
</evidence>
<dbReference type="InterPro" id="IPR001267">
    <property type="entry name" value="Thymidine_kinase"/>
</dbReference>
<dbReference type="SUPFAM" id="SSF52540">
    <property type="entry name" value="P-loop containing nucleoside triphosphate hydrolases"/>
    <property type="match status" value="1"/>
</dbReference>
<dbReference type="GO" id="GO:0004797">
    <property type="term" value="F:thymidine kinase activity"/>
    <property type="evidence" value="ECO:0007669"/>
    <property type="project" value="UniProtKB-EC"/>
</dbReference>
<evidence type="ECO:0000256" key="10">
    <source>
        <dbReference type="RuleBase" id="RU000544"/>
    </source>
</evidence>
<accession>A0A060N5I1</accession>
<comment type="catalytic activity">
    <reaction evidence="10">
        <text>thymidine + ATP = dTMP + ADP + H(+)</text>
        <dbReference type="Rhea" id="RHEA:19129"/>
        <dbReference type="ChEBI" id="CHEBI:15378"/>
        <dbReference type="ChEBI" id="CHEBI:17748"/>
        <dbReference type="ChEBI" id="CHEBI:30616"/>
        <dbReference type="ChEBI" id="CHEBI:63528"/>
        <dbReference type="ChEBI" id="CHEBI:456216"/>
        <dbReference type="EC" id="2.7.1.21"/>
    </reaction>
</comment>
<evidence type="ECO:0000313" key="12">
    <source>
        <dbReference type="EMBL" id="BAO04810.1"/>
    </source>
</evidence>
<evidence type="ECO:0000256" key="11">
    <source>
        <dbReference type="RuleBase" id="RU004165"/>
    </source>
</evidence>
<keyword evidence="7 10" id="KW-0067">ATP-binding</keyword>
<dbReference type="AlphaFoldDB" id="A0A060N5I1"/>
<dbReference type="PANTHER" id="PTHR11441">
    <property type="entry name" value="THYMIDINE KINASE"/>
    <property type="match status" value="1"/>
</dbReference>
<dbReference type="Gene3D" id="3.40.50.300">
    <property type="entry name" value="P-loop containing nucleotide triphosphate hydrolases"/>
    <property type="match status" value="1"/>
</dbReference>
<dbReference type="PANTHER" id="PTHR11441:SF0">
    <property type="entry name" value="THYMIDINE KINASE, CYTOSOLIC"/>
    <property type="match status" value="1"/>
</dbReference>
<evidence type="ECO:0000256" key="4">
    <source>
        <dbReference type="ARBA" id="ARBA00022679"/>
    </source>
</evidence>
<dbReference type="Proteomes" id="UP000054164">
    <property type="component" value="Unassembled WGS sequence"/>
</dbReference>
<keyword evidence="5 10" id="KW-0547">Nucleotide-binding</keyword>
<evidence type="ECO:0000256" key="5">
    <source>
        <dbReference type="ARBA" id="ARBA00022741"/>
    </source>
</evidence>
<dbReference type="EC" id="2.7.1.21" evidence="2 10"/>
<dbReference type="PIRSF" id="PIRSF035805">
    <property type="entry name" value="TK_cell"/>
    <property type="match status" value="1"/>
</dbReference>
<keyword evidence="3 10" id="KW-0237">DNA synthesis</keyword>
<dbReference type="GO" id="GO:0005829">
    <property type="term" value="C:cytosol"/>
    <property type="evidence" value="ECO:0007669"/>
    <property type="project" value="TreeGrafter"/>
</dbReference>
<sequence length="200" mass="23164">MINIAQFYYKYGTMDSSKTANLLMAVHSYETKGDKVLIFKPKTDTRSKPNIIESRAGLSHFCIDIDKDFNIIDYIADNNLIESTDAIFIDECQWLTLTQILNLCFIVDKLDIPVLAYGLKNSYVKNELLEGAKYLLYYADKIEEIKNICVYCGKKATMNLRMVYEKPIYNGNTTHVGDTKETKDYYIPVCRKHYFNPIIK</sequence>
<evidence type="ECO:0000256" key="7">
    <source>
        <dbReference type="ARBA" id="ARBA00022840"/>
    </source>
</evidence>
<dbReference type="GO" id="GO:0071897">
    <property type="term" value="P:DNA biosynthetic process"/>
    <property type="evidence" value="ECO:0007669"/>
    <property type="project" value="UniProtKB-KW"/>
</dbReference>
<dbReference type="EMBL" id="BA000058">
    <property type="protein sequence ID" value="BAO04810.1"/>
    <property type="molecule type" value="Genomic_DNA"/>
</dbReference>
<dbReference type="InterPro" id="IPR027417">
    <property type="entry name" value="P-loop_NTPase"/>
</dbReference>
<name>A0A060N5I1_CLOBO</name>
<protein>
    <recommendedName>
        <fullName evidence="2 10">Thymidine kinase</fullName>
        <ecNumber evidence="2 10">2.7.1.21</ecNumber>
    </recommendedName>
</protein>
<gene>
    <name evidence="12" type="ORF">CBO05P1_091</name>
</gene>
<keyword evidence="4 10" id="KW-0808">Transferase</keyword>
<evidence type="ECO:0000256" key="3">
    <source>
        <dbReference type="ARBA" id="ARBA00022634"/>
    </source>
</evidence>
<evidence type="ECO:0000256" key="2">
    <source>
        <dbReference type="ARBA" id="ARBA00012118"/>
    </source>
</evidence>